<dbReference type="FunFam" id="2.30.180.10:FF:000032">
    <property type="entry name" value="Fasciclin domain-containing protein, putative"/>
    <property type="match status" value="1"/>
</dbReference>
<dbReference type="PANTHER" id="PTHR10900">
    <property type="entry name" value="PERIOSTIN-RELATED"/>
    <property type="match status" value="1"/>
</dbReference>
<feature type="domain" description="FAS1" evidence="3">
    <location>
        <begin position="37"/>
        <end position="167"/>
    </location>
</feature>
<dbReference type="HOGENOM" id="CLU_759801_0_0_0"/>
<evidence type="ECO:0000313" key="4">
    <source>
        <dbReference type="EMBL" id="AFZ66122.1"/>
    </source>
</evidence>
<dbReference type="AlphaFoldDB" id="K9ZYZ7"/>
<dbReference type="SUPFAM" id="SSF82153">
    <property type="entry name" value="FAS1 domain"/>
    <property type="match status" value="2"/>
</dbReference>
<dbReference type="FunFam" id="2.30.180.10:FF:000014">
    <property type="entry name" value="Stabilin 1"/>
    <property type="match status" value="1"/>
</dbReference>
<feature type="compositionally biased region" description="Low complexity" evidence="1">
    <location>
        <begin position="222"/>
        <end position="288"/>
    </location>
</feature>
<dbReference type="Proteomes" id="UP000010467">
    <property type="component" value="Chromosome"/>
</dbReference>
<dbReference type="InterPro" id="IPR036378">
    <property type="entry name" value="FAS1_dom_sf"/>
</dbReference>
<keyword evidence="5" id="KW-1185">Reference proteome</keyword>
<dbReference type="RefSeq" id="WP_015234432.1">
    <property type="nucleotide sequence ID" value="NC_019793.1"/>
</dbReference>
<protein>
    <submittedName>
        <fullName evidence="4">Secreted/surface protein with fasciclin-like repeats</fullName>
    </submittedName>
</protein>
<sequence>MKKTVLLALTSSLALGAVALAGGGGAVSGGGTTQAACSSITELVALDPQFSTLLGALNQAELLDTFRGGGPFTVFAPTNAAFAKVPQDQLQMLMNDRAALTRVLQHHVVQGRVTGRQAAQLSGANALSGERLSISTSSGMVMVAGANVTRADITACNGVIHVIDTVLMPTGTMAMGNTTQANQTTTQATGTQATGTQTGTAAGGSSVSTGITAAQIPATPLSGSASGTAGSTTTDTATTGTGTAATGTTSTTGTTTTGTTSTTGTASTTGTGTAATGTTTTGTTTQTQGGAGDVDPNTALPNSITKVIQKDPRLSTLAAALKAGALEKAFDTAGEYTFFAPTNEAFAKIPQAQRDALLANPDALFQVLMYHVVPMRTTAAQASTLQGAVTLQGAPLSVNVSGSTVKVGNASVVATDVQADNGVIHLIDTVLLPPGFTLPQ</sequence>
<dbReference type="KEGG" id="dpd:Deipe_0527"/>
<proteinExistence type="predicted"/>
<feature type="region of interest" description="Disordered" evidence="1">
    <location>
        <begin position="181"/>
        <end position="206"/>
    </location>
</feature>
<dbReference type="OrthoDB" id="9800666at2"/>
<keyword evidence="2" id="KW-0732">Signal</keyword>
<evidence type="ECO:0000256" key="2">
    <source>
        <dbReference type="SAM" id="SignalP"/>
    </source>
</evidence>
<feature type="chain" id="PRO_5003938915" evidence="2">
    <location>
        <begin position="22"/>
        <end position="440"/>
    </location>
</feature>
<dbReference type="PANTHER" id="PTHR10900:SF77">
    <property type="entry name" value="FI19380P1"/>
    <property type="match status" value="1"/>
</dbReference>
<gene>
    <name evidence="4" type="ordered locus">Deipe_0527</name>
</gene>
<dbReference type="PATRIC" id="fig|937777.3.peg.530"/>
<feature type="compositionally biased region" description="Low complexity" evidence="1">
    <location>
        <begin position="181"/>
        <end position="204"/>
    </location>
</feature>
<evidence type="ECO:0000313" key="5">
    <source>
        <dbReference type="Proteomes" id="UP000010467"/>
    </source>
</evidence>
<dbReference type="PROSITE" id="PS50213">
    <property type="entry name" value="FAS1"/>
    <property type="match status" value="2"/>
</dbReference>
<evidence type="ECO:0000259" key="3">
    <source>
        <dbReference type="PROSITE" id="PS50213"/>
    </source>
</evidence>
<feature type="signal peptide" evidence="2">
    <location>
        <begin position="1"/>
        <end position="21"/>
    </location>
</feature>
<reference evidence="5" key="1">
    <citation type="submission" date="2012-03" db="EMBL/GenBank/DDBJ databases">
        <title>Complete sequence of chromosome of Deinococcus peraridilitoris DSM 19664.</title>
        <authorList>
            <person name="Lucas S."/>
            <person name="Copeland A."/>
            <person name="Lapidus A."/>
            <person name="Glavina del Rio T."/>
            <person name="Dalin E."/>
            <person name="Tice H."/>
            <person name="Bruce D."/>
            <person name="Goodwin L."/>
            <person name="Pitluck S."/>
            <person name="Peters L."/>
            <person name="Mikhailova N."/>
            <person name="Lu M."/>
            <person name="Kyrpides N."/>
            <person name="Mavromatis K."/>
            <person name="Ivanova N."/>
            <person name="Brettin T."/>
            <person name="Detter J.C."/>
            <person name="Han C."/>
            <person name="Larimer F."/>
            <person name="Land M."/>
            <person name="Hauser L."/>
            <person name="Markowitz V."/>
            <person name="Cheng J.-F."/>
            <person name="Hugenholtz P."/>
            <person name="Woyke T."/>
            <person name="Wu D."/>
            <person name="Pukall R."/>
            <person name="Steenblock K."/>
            <person name="Brambilla E."/>
            <person name="Klenk H.-P."/>
            <person name="Eisen J.A."/>
        </authorList>
    </citation>
    <scope>NUCLEOTIDE SEQUENCE [LARGE SCALE GENOMIC DNA]</scope>
    <source>
        <strain evidence="5">DSM 19664 / LMG 22246 / CIP 109416 / KR-200</strain>
    </source>
</reference>
<dbReference type="EMBL" id="CP003382">
    <property type="protein sequence ID" value="AFZ66122.1"/>
    <property type="molecule type" value="Genomic_DNA"/>
</dbReference>
<dbReference type="InterPro" id="IPR000782">
    <property type="entry name" value="FAS1_domain"/>
</dbReference>
<dbReference type="SMART" id="SM00554">
    <property type="entry name" value="FAS1"/>
    <property type="match status" value="2"/>
</dbReference>
<feature type="domain" description="FAS1" evidence="3">
    <location>
        <begin position="301"/>
        <end position="431"/>
    </location>
</feature>
<accession>K9ZYZ7</accession>
<evidence type="ECO:0000256" key="1">
    <source>
        <dbReference type="SAM" id="MobiDB-lite"/>
    </source>
</evidence>
<dbReference type="Gene3D" id="2.30.180.10">
    <property type="entry name" value="FAS1 domain"/>
    <property type="match status" value="2"/>
</dbReference>
<dbReference type="eggNOG" id="COG2335">
    <property type="taxonomic scope" value="Bacteria"/>
</dbReference>
<dbReference type="STRING" id="937777.Deipe_0527"/>
<feature type="region of interest" description="Disordered" evidence="1">
    <location>
        <begin position="218"/>
        <end position="299"/>
    </location>
</feature>
<dbReference type="InterPro" id="IPR050904">
    <property type="entry name" value="Adhesion/Biosynth-related"/>
</dbReference>
<dbReference type="Pfam" id="PF02469">
    <property type="entry name" value="Fasciclin"/>
    <property type="match status" value="2"/>
</dbReference>
<name>K9ZYZ7_DEIPD</name>
<organism evidence="4 5">
    <name type="scientific">Deinococcus peraridilitoris (strain DSM 19664 / LMG 22246 / CIP 109416 / KR-200)</name>
    <dbReference type="NCBI Taxonomy" id="937777"/>
    <lineage>
        <taxon>Bacteria</taxon>
        <taxon>Thermotogati</taxon>
        <taxon>Deinococcota</taxon>
        <taxon>Deinococci</taxon>
        <taxon>Deinococcales</taxon>
        <taxon>Deinococcaceae</taxon>
        <taxon>Deinococcus</taxon>
    </lineage>
</organism>